<dbReference type="EMBL" id="MCFL01000084">
    <property type="protein sequence ID" value="ORZ30488.1"/>
    <property type="molecule type" value="Genomic_DNA"/>
</dbReference>
<keyword evidence="3" id="KW-1185">Reference proteome</keyword>
<organism evidence="2 3">
    <name type="scientific">Catenaria anguillulae PL171</name>
    <dbReference type="NCBI Taxonomy" id="765915"/>
    <lineage>
        <taxon>Eukaryota</taxon>
        <taxon>Fungi</taxon>
        <taxon>Fungi incertae sedis</taxon>
        <taxon>Blastocladiomycota</taxon>
        <taxon>Blastocladiomycetes</taxon>
        <taxon>Blastocladiales</taxon>
        <taxon>Catenariaceae</taxon>
        <taxon>Catenaria</taxon>
    </lineage>
</organism>
<keyword evidence="1" id="KW-1133">Transmembrane helix</keyword>
<reference evidence="2 3" key="1">
    <citation type="submission" date="2016-07" db="EMBL/GenBank/DDBJ databases">
        <title>Pervasive Adenine N6-methylation of Active Genes in Fungi.</title>
        <authorList>
            <consortium name="DOE Joint Genome Institute"/>
            <person name="Mondo S.J."/>
            <person name="Dannebaum R.O."/>
            <person name="Kuo R.C."/>
            <person name="Labutti K."/>
            <person name="Haridas S."/>
            <person name="Kuo A."/>
            <person name="Salamov A."/>
            <person name="Ahrendt S.R."/>
            <person name="Lipzen A."/>
            <person name="Sullivan W."/>
            <person name="Andreopoulos W.B."/>
            <person name="Clum A."/>
            <person name="Lindquist E."/>
            <person name="Daum C."/>
            <person name="Ramamoorthy G.K."/>
            <person name="Gryganskyi A."/>
            <person name="Culley D."/>
            <person name="Magnuson J.K."/>
            <person name="James T.Y."/>
            <person name="O'Malley M.A."/>
            <person name="Stajich J.E."/>
            <person name="Spatafora J.W."/>
            <person name="Visel A."/>
            <person name="Grigoriev I.V."/>
        </authorList>
    </citation>
    <scope>NUCLEOTIDE SEQUENCE [LARGE SCALE GENOMIC DNA]</scope>
    <source>
        <strain evidence="2 3">PL171</strain>
    </source>
</reference>
<keyword evidence="1" id="KW-0812">Transmembrane</keyword>
<sequence length="116" mass="13216">MTVVLLRQRLPCTVPSPFNVIPLTVILDCYHCQPELCSSFVCQIERNSPPRLSRLFQTVAGLCMVLHAILGDSAVLFRMSLNRRAAAFAWHDWQLPMRRQSGSLFWCEPETLVALE</sequence>
<evidence type="ECO:0000256" key="1">
    <source>
        <dbReference type="SAM" id="Phobius"/>
    </source>
</evidence>
<dbReference type="Proteomes" id="UP000193411">
    <property type="component" value="Unassembled WGS sequence"/>
</dbReference>
<proteinExistence type="predicted"/>
<protein>
    <submittedName>
        <fullName evidence="2">Uncharacterized protein</fullName>
    </submittedName>
</protein>
<feature type="transmembrane region" description="Helical" evidence="1">
    <location>
        <begin position="55"/>
        <end position="77"/>
    </location>
</feature>
<evidence type="ECO:0000313" key="2">
    <source>
        <dbReference type="EMBL" id="ORZ30488.1"/>
    </source>
</evidence>
<evidence type="ECO:0000313" key="3">
    <source>
        <dbReference type="Proteomes" id="UP000193411"/>
    </source>
</evidence>
<name>A0A1Y2H7C2_9FUNG</name>
<dbReference type="AlphaFoldDB" id="A0A1Y2H7C2"/>
<gene>
    <name evidence="2" type="ORF">BCR44DRAFT_1312310</name>
</gene>
<comment type="caution">
    <text evidence="2">The sequence shown here is derived from an EMBL/GenBank/DDBJ whole genome shotgun (WGS) entry which is preliminary data.</text>
</comment>
<accession>A0A1Y2H7C2</accession>
<keyword evidence="1" id="KW-0472">Membrane</keyword>